<sequence>MGTEGVWNTYGLNQVKVSDETSVEVILINDVTMSDTRIFS</sequence>
<reference evidence="1 2" key="2">
    <citation type="submission" date="2018-11" db="EMBL/GenBank/DDBJ databases">
        <authorList>
            <consortium name="Pathogen Informatics"/>
        </authorList>
    </citation>
    <scope>NUCLEOTIDE SEQUENCE [LARGE SCALE GENOMIC DNA]</scope>
</reference>
<evidence type="ECO:0000313" key="2">
    <source>
        <dbReference type="Proteomes" id="UP000278627"/>
    </source>
</evidence>
<gene>
    <name evidence="1" type="ORF">BPAG_LOCUS5697</name>
</gene>
<evidence type="ECO:0000313" key="1">
    <source>
        <dbReference type="EMBL" id="VDN86883.1"/>
    </source>
</evidence>
<dbReference type="AlphaFoldDB" id="A0A0N4TBZ6"/>
<name>A0A0N4TBZ6_BRUPA</name>
<evidence type="ECO:0000313" key="3">
    <source>
        <dbReference type="WBParaSite" id="BPAG_0000573301-mRNA-1"/>
    </source>
</evidence>
<reference evidence="3" key="1">
    <citation type="submission" date="2017-02" db="UniProtKB">
        <authorList>
            <consortium name="WormBaseParasite"/>
        </authorList>
    </citation>
    <scope>IDENTIFICATION</scope>
</reference>
<organism evidence="3">
    <name type="scientific">Brugia pahangi</name>
    <name type="common">Filarial nematode worm</name>
    <dbReference type="NCBI Taxonomy" id="6280"/>
    <lineage>
        <taxon>Eukaryota</taxon>
        <taxon>Metazoa</taxon>
        <taxon>Ecdysozoa</taxon>
        <taxon>Nematoda</taxon>
        <taxon>Chromadorea</taxon>
        <taxon>Rhabditida</taxon>
        <taxon>Spirurina</taxon>
        <taxon>Spiruromorpha</taxon>
        <taxon>Filarioidea</taxon>
        <taxon>Onchocercidae</taxon>
        <taxon>Brugia</taxon>
    </lineage>
</organism>
<dbReference type="Proteomes" id="UP000278627">
    <property type="component" value="Unassembled WGS sequence"/>
</dbReference>
<dbReference type="WBParaSite" id="BPAG_0000573301-mRNA-1">
    <property type="protein sequence ID" value="BPAG_0000573301-mRNA-1"/>
    <property type="gene ID" value="BPAG_0000573301"/>
</dbReference>
<dbReference type="EMBL" id="UZAD01004298">
    <property type="protein sequence ID" value="VDN86883.1"/>
    <property type="molecule type" value="Genomic_DNA"/>
</dbReference>
<protein>
    <submittedName>
        <fullName evidence="3">Conserved domain protein</fullName>
    </submittedName>
</protein>
<proteinExistence type="predicted"/>
<keyword evidence="2" id="KW-1185">Reference proteome</keyword>
<accession>A0A0N4TBZ6</accession>